<evidence type="ECO:0000256" key="4">
    <source>
        <dbReference type="PROSITE-ProRule" id="PRU00335"/>
    </source>
</evidence>
<accession>C7NL12</accession>
<dbReference type="SUPFAM" id="SSF48498">
    <property type="entry name" value="Tetracyclin repressor-like, C-terminal domain"/>
    <property type="match status" value="1"/>
</dbReference>
<dbReference type="GO" id="GO:0003700">
    <property type="term" value="F:DNA-binding transcription factor activity"/>
    <property type="evidence" value="ECO:0007669"/>
    <property type="project" value="TreeGrafter"/>
</dbReference>
<dbReference type="Pfam" id="PF13305">
    <property type="entry name" value="TetR_C_33"/>
    <property type="match status" value="1"/>
</dbReference>
<dbReference type="RefSeq" id="WP_015780039.1">
    <property type="nucleotide sequence ID" value="NC_013169.1"/>
</dbReference>
<keyword evidence="1" id="KW-0805">Transcription regulation</keyword>
<dbReference type="HOGENOM" id="CLU_069356_40_3_11"/>
<evidence type="ECO:0000313" key="6">
    <source>
        <dbReference type="EMBL" id="ACV07103.1"/>
    </source>
</evidence>
<keyword evidence="2 4" id="KW-0238">DNA-binding</keyword>
<gene>
    <name evidence="6" type="ordered locus">Ksed_21120</name>
</gene>
<feature type="domain" description="HTH tetR-type" evidence="5">
    <location>
        <begin position="16"/>
        <end position="76"/>
    </location>
</feature>
<dbReference type="eggNOG" id="COG1309">
    <property type="taxonomic scope" value="Bacteria"/>
</dbReference>
<evidence type="ECO:0000256" key="2">
    <source>
        <dbReference type="ARBA" id="ARBA00023125"/>
    </source>
</evidence>
<dbReference type="SUPFAM" id="SSF46689">
    <property type="entry name" value="Homeodomain-like"/>
    <property type="match status" value="1"/>
</dbReference>
<evidence type="ECO:0000259" key="5">
    <source>
        <dbReference type="PROSITE" id="PS50977"/>
    </source>
</evidence>
<dbReference type="AlphaFoldDB" id="C7NL12"/>
<dbReference type="InterPro" id="IPR025996">
    <property type="entry name" value="MT1864/Rv1816-like_C"/>
</dbReference>
<proteinExistence type="predicted"/>
<dbReference type="InterPro" id="IPR036271">
    <property type="entry name" value="Tet_transcr_reg_TetR-rel_C_sf"/>
</dbReference>
<dbReference type="Proteomes" id="UP000006666">
    <property type="component" value="Chromosome"/>
</dbReference>
<dbReference type="PANTHER" id="PTHR30055">
    <property type="entry name" value="HTH-TYPE TRANSCRIPTIONAL REGULATOR RUTR"/>
    <property type="match status" value="1"/>
</dbReference>
<feature type="DNA-binding region" description="H-T-H motif" evidence="4">
    <location>
        <begin position="39"/>
        <end position="58"/>
    </location>
</feature>
<dbReference type="Gene3D" id="1.10.357.10">
    <property type="entry name" value="Tetracycline Repressor, domain 2"/>
    <property type="match status" value="1"/>
</dbReference>
<keyword evidence="3" id="KW-0804">Transcription</keyword>
<dbReference type="EMBL" id="CP001686">
    <property type="protein sequence ID" value="ACV07103.1"/>
    <property type="molecule type" value="Genomic_DNA"/>
</dbReference>
<dbReference type="PROSITE" id="PS50977">
    <property type="entry name" value="HTH_TETR_2"/>
    <property type="match status" value="1"/>
</dbReference>
<sequence>MNSRSTDTTPRERRKLARRQQIIELARQIAEADGWEAVTTRRLADGIDFSQPVLYQHFSSREDVIRTVTLQGFADLEQRVRALDAGIGERPGLEAVCHTYLGFVREHPRLYEAMFTNPTPLPFADTHTPPELTGAFNALTEHVARQAPHIDDAVAAAELLWACCHGLATLQASARIPADRIDEHIGHIDRMITRRGTQGEDPA</sequence>
<name>C7NL12_KYTSD</name>
<dbReference type="Pfam" id="PF00440">
    <property type="entry name" value="TetR_N"/>
    <property type="match status" value="1"/>
</dbReference>
<dbReference type="STRING" id="478801.Ksed_21120"/>
<organism evidence="6 7">
    <name type="scientific">Kytococcus sedentarius (strain ATCC 14392 / DSM 20547 / JCM 11482 / CCUG 33030 / NBRC 15357 / NCTC 11040 / CCM 314 / 541)</name>
    <name type="common">Micrococcus sedentarius</name>
    <dbReference type="NCBI Taxonomy" id="478801"/>
    <lineage>
        <taxon>Bacteria</taxon>
        <taxon>Bacillati</taxon>
        <taxon>Actinomycetota</taxon>
        <taxon>Actinomycetes</taxon>
        <taxon>Micrococcales</taxon>
        <taxon>Kytococcaceae</taxon>
        <taxon>Kytococcus</taxon>
    </lineage>
</organism>
<dbReference type="PANTHER" id="PTHR30055:SF234">
    <property type="entry name" value="HTH-TYPE TRANSCRIPTIONAL REGULATOR BETI"/>
    <property type="match status" value="1"/>
</dbReference>
<evidence type="ECO:0000256" key="1">
    <source>
        <dbReference type="ARBA" id="ARBA00023015"/>
    </source>
</evidence>
<dbReference type="InterPro" id="IPR009057">
    <property type="entry name" value="Homeodomain-like_sf"/>
</dbReference>
<dbReference type="KEGG" id="kse:Ksed_21120"/>
<dbReference type="GO" id="GO:0000976">
    <property type="term" value="F:transcription cis-regulatory region binding"/>
    <property type="evidence" value="ECO:0007669"/>
    <property type="project" value="TreeGrafter"/>
</dbReference>
<evidence type="ECO:0000313" key="7">
    <source>
        <dbReference type="Proteomes" id="UP000006666"/>
    </source>
</evidence>
<dbReference type="InterPro" id="IPR001647">
    <property type="entry name" value="HTH_TetR"/>
</dbReference>
<keyword evidence="7" id="KW-1185">Reference proteome</keyword>
<protein>
    <submittedName>
        <fullName evidence="6">Transcriptional regulator</fullName>
    </submittedName>
</protein>
<reference evidence="6 7" key="1">
    <citation type="journal article" date="2009" name="Stand. Genomic Sci.">
        <title>Complete genome sequence of Kytococcus sedentarius type strain (541).</title>
        <authorList>
            <person name="Sims D."/>
            <person name="Brettin T."/>
            <person name="Detter J.C."/>
            <person name="Han C."/>
            <person name="Lapidus A."/>
            <person name="Copeland A."/>
            <person name="Glavina Del Rio T."/>
            <person name="Nolan M."/>
            <person name="Chen F."/>
            <person name="Lucas S."/>
            <person name="Tice H."/>
            <person name="Cheng J.F."/>
            <person name="Bruce D."/>
            <person name="Goodwin L."/>
            <person name="Pitluck S."/>
            <person name="Ovchinnikova G."/>
            <person name="Pati A."/>
            <person name="Ivanova N."/>
            <person name="Mavrommatis K."/>
            <person name="Chen A."/>
            <person name="Palaniappan K."/>
            <person name="D'haeseleer P."/>
            <person name="Chain P."/>
            <person name="Bristow J."/>
            <person name="Eisen J.A."/>
            <person name="Markowitz V."/>
            <person name="Hugenholtz P."/>
            <person name="Schneider S."/>
            <person name="Goker M."/>
            <person name="Pukall R."/>
            <person name="Kyrpides N.C."/>
            <person name="Klenk H.P."/>
        </authorList>
    </citation>
    <scope>NUCLEOTIDE SEQUENCE [LARGE SCALE GENOMIC DNA]</scope>
    <source>
        <strain evidence="7">ATCC 14392 / DSM 20547 / JCM 11482 / CCUG 33030 / NBRC 15357 / NCTC 11040 / CCM 314 / 541</strain>
    </source>
</reference>
<evidence type="ECO:0000256" key="3">
    <source>
        <dbReference type="ARBA" id="ARBA00023163"/>
    </source>
</evidence>
<dbReference type="InterPro" id="IPR050109">
    <property type="entry name" value="HTH-type_TetR-like_transc_reg"/>
</dbReference>